<dbReference type="GO" id="GO:0003735">
    <property type="term" value="F:structural constituent of ribosome"/>
    <property type="evidence" value="ECO:0007669"/>
    <property type="project" value="InterPro"/>
</dbReference>
<dbReference type="GO" id="GO:0006412">
    <property type="term" value="P:translation"/>
    <property type="evidence" value="ECO:0007669"/>
    <property type="project" value="InterPro"/>
</dbReference>
<evidence type="ECO:0000256" key="1">
    <source>
        <dbReference type="ARBA" id="ARBA00009512"/>
    </source>
</evidence>
<dbReference type="Gene3D" id="3.30.70.60">
    <property type="match status" value="1"/>
</dbReference>
<dbReference type="AlphaFoldDB" id="A0A6J6A1N5"/>
<dbReference type="InterPro" id="IPR035980">
    <property type="entry name" value="Ribosomal_bS6_sf"/>
</dbReference>
<dbReference type="GO" id="GO:0005840">
    <property type="term" value="C:ribosome"/>
    <property type="evidence" value="ECO:0007669"/>
    <property type="project" value="InterPro"/>
</dbReference>
<proteinExistence type="inferred from homology"/>
<dbReference type="GO" id="GO:0070181">
    <property type="term" value="F:small ribosomal subunit rRNA binding"/>
    <property type="evidence" value="ECO:0007669"/>
    <property type="project" value="TreeGrafter"/>
</dbReference>
<accession>A0A6J6A1N5</accession>
<dbReference type="Pfam" id="PF01250">
    <property type="entry name" value="Ribosomal_S6"/>
    <property type="match status" value="1"/>
</dbReference>
<evidence type="ECO:0000313" key="2">
    <source>
        <dbReference type="EMBL" id="CAB4346937.1"/>
    </source>
</evidence>
<dbReference type="PANTHER" id="PTHR21011:SF1">
    <property type="entry name" value="SMALL RIBOSOMAL SUBUNIT PROTEIN BS6M"/>
    <property type="match status" value="1"/>
</dbReference>
<sequence>MRAYELMVIFDGDVEDTAVNAMLATVNTLVVAGGGTVAKTDRWGRRRFAYEINHKWEGIYVVLEISTEGRDLHEVERVLHIADEVVRHKVMRLPEKEAARRGLMGDATPATAG</sequence>
<dbReference type="SUPFAM" id="SSF54995">
    <property type="entry name" value="Ribosomal protein S6"/>
    <property type="match status" value="1"/>
</dbReference>
<dbReference type="InterPro" id="IPR020814">
    <property type="entry name" value="Ribosomal_S6_plastid/chlpt"/>
</dbReference>
<dbReference type="EMBL" id="CAESAL010000134">
    <property type="protein sequence ID" value="CAB4346937.1"/>
    <property type="molecule type" value="Genomic_DNA"/>
</dbReference>
<dbReference type="PANTHER" id="PTHR21011">
    <property type="entry name" value="MITOCHONDRIAL 28S RIBOSOMAL PROTEIN S6"/>
    <property type="match status" value="1"/>
</dbReference>
<dbReference type="GO" id="GO:0005737">
    <property type="term" value="C:cytoplasm"/>
    <property type="evidence" value="ECO:0007669"/>
    <property type="project" value="UniProtKB-ARBA"/>
</dbReference>
<dbReference type="NCBIfam" id="TIGR00166">
    <property type="entry name" value="S6"/>
    <property type="match status" value="1"/>
</dbReference>
<protein>
    <submittedName>
        <fullName evidence="2">Unannotated protein</fullName>
    </submittedName>
</protein>
<dbReference type="CDD" id="cd00473">
    <property type="entry name" value="bS6"/>
    <property type="match status" value="1"/>
</dbReference>
<dbReference type="InterPro" id="IPR000529">
    <property type="entry name" value="Ribosomal_bS6"/>
</dbReference>
<gene>
    <name evidence="2" type="ORF">UFOPK3331_02044</name>
</gene>
<dbReference type="HAMAP" id="MF_00360">
    <property type="entry name" value="Ribosomal_bS6"/>
    <property type="match status" value="1"/>
</dbReference>
<dbReference type="InterPro" id="IPR014717">
    <property type="entry name" value="Transl_elong_EF1B/ribsomal_bS6"/>
</dbReference>
<reference evidence="2" key="1">
    <citation type="submission" date="2020-05" db="EMBL/GenBank/DDBJ databases">
        <authorList>
            <person name="Chiriac C."/>
            <person name="Salcher M."/>
            <person name="Ghai R."/>
            <person name="Kavagutti S V."/>
        </authorList>
    </citation>
    <scope>NUCLEOTIDE SEQUENCE</scope>
</reference>
<name>A0A6J6A1N5_9ZZZZ</name>
<organism evidence="2">
    <name type="scientific">freshwater metagenome</name>
    <dbReference type="NCBI Taxonomy" id="449393"/>
    <lineage>
        <taxon>unclassified sequences</taxon>
        <taxon>metagenomes</taxon>
        <taxon>ecological metagenomes</taxon>
    </lineage>
</organism>
<comment type="similarity">
    <text evidence="1">Belongs to the bacterial ribosomal protein bS6 family.</text>
</comment>